<keyword evidence="3" id="KW-0862">Zinc</keyword>
<dbReference type="EMBL" id="MCFG01000035">
    <property type="protein sequence ID" value="ORX85475.1"/>
    <property type="molecule type" value="Genomic_DNA"/>
</dbReference>
<feature type="region of interest" description="Disordered" evidence="4">
    <location>
        <begin position="702"/>
        <end position="723"/>
    </location>
</feature>
<feature type="compositionally biased region" description="Acidic residues" evidence="4">
    <location>
        <begin position="1633"/>
        <end position="1650"/>
    </location>
</feature>
<dbReference type="Gene3D" id="1.25.10.10">
    <property type="entry name" value="Leucine-rich Repeat Variant"/>
    <property type="match status" value="2"/>
</dbReference>
<feature type="compositionally biased region" description="Low complexity" evidence="4">
    <location>
        <begin position="1591"/>
        <end position="1603"/>
    </location>
</feature>
<dbReference type="InterPro" id="IPR045129">
    <property type="entry name" value="RNF123/RKP/RSPRY1"/>
</dbReference>
<dbReference type="SMART" id="SM00185">
    <property type="entry name" value="ARM"/>
    <property type="match status" value="3"/>
</dbReference>
<proteinExistence type="predicted"/>
<feature type="region of interest" description="Disordered" evidence="4">
    <location>
        <begin position="1454"/>
        <end position="1711"/>
    </location>
</feature>
<dbReference type="STRING" id="1754192.A0A1Y1XI97"/>
<keyword evidence="7" id="KW-1185">Reference proteome</keyword>
<feature type="compositionally biased region" description="Polar residues" evidence="4">
    <location>
        <begin position="1996"/>
        <end position="2019"/>
    </location>
</feature>
<dbReference type="InterPro" id="IPR013320">
    <property type="entry name" value="ConA-like_dom_sf"/>
</dbReference>
<evidence type="ECO:0000259" key="5">
    <source>
        <dbReference type="PROSITE" id="PS50188"/>
    </source>
</evidence>
<organism evidence="6 7">
    <name type="scientific">Anaeromyces robustus</name>
    <dbReference type="NCBI Taxonomy" id="1754192"/>
    <lineage>
        <taxon>Eukaryota</taxon>
        <taxon>Fungi</taxon>
        <taxon>Fungi incertae sedis</taxon>
        <taxon>Chytridiomycota</taxon>
        <taxon>Chytridiomycota incertae sedis</taxon>
        <taxon>Neocallimastigomycetes</taxon>
        <taxon>Neocallimastigales</taxon>
        <taxon>Neocallimastigaceae</taxon>
        <taxon>Anaeromyces</taxon>
    </lineage>
</organism>
<dbReference type="Proteomes" id="UP000193944">
    <property type="component" value="Unassembled WGS sequence"/>
</dbReference>
<feature type="domain" description="B30.2/SPRY" evidence="5">
    <location>
        <begin position="860"/>
        <end position="1063"/>
    </location>
</feature>
<keyword evidence="1" id="KW-0479">Metal-binding</keyword>
<dbReference type="SMART" id="SM00449">
    <property type="entry name" value="SPRY"/>
    <property type="match status" value="1"/>
</dbReference>
<dbReference type="InterPro" id="IPR011989">
    <property type="entry name" value="ARM-like"/>
</dbReference>
<dbReference type="InterPro" id="IPR000225">
    <property type="entry name" value="Armadillo"/>
</dbReference>
<evidence type="ECO:0000313" key="6">
    <source>
        <dbReference type="EMBL" id="ORX85475.1"/>
    </source>
</evidence>
<dbReference type="GO" id="GO:0005737">
    <property type="term" value="C:cytoplasm"/>
    <property type="evidence" value="ECO:0007669"/>
    <property type="project" value="TreeGrafter"/>
</dbReference>
<dbReference type="SUPFAM" id="SSF49899">
    <property type="entry name" value="Concanavalin A-like lectins/glucanases"/>
    <property type="match status" value="1"/>
</dbReference>
<keyword evidence="2" id="KW-0863">Zinc-finger</keyword>
<feature type="compositionally biased region" description="Basic and acidic residues" evidence="4">
    <location>
        <begin position="1567"/>
        <end position="1590"/>
    </location>
</feature>
<dbReference type="GO" id="GO:0008270">
    <property type="term" value="F:zinc ion binding"/>
    <property type="evidence" value="ECO:0007669"/>
    <property type="project" value="UniProtKB-KW"/>
</dbReference>
<feature type="compositionally biased region" description="Low complexity" evidence="4">
    <location>
        <begin position="1809"/>
        <end position="1880"/>
    </location>
</feature>
<evidence type="ECO:0000313" key="7">
    <source>
        <dbReference type="Proteomes" id="UP000193944"/>
    </source>
</evidence>
<feature type="compositionally biased region" description="Low complexity" evidence="4">
    <location>
        <begin position="1905"/>
        <end position="1915"/>
    </location>
</feature>
<dbReference type="OrthoDB" id="2967263at2759"/>
<dbReference type="GO" id="GO:0051603">
    <property type="term" value="P:proteolysis involved in protein catabolic process"/>
    <property type="evidence" value="ECO:0007669"/>
    <property type="project" value="TreeGrafter"/>
</dbReference>
<dbReference type="Pfam" id="PF00622">
    <property type="entry name" value="SPRY"/>
    <property type="match status" value="1"/>
</dbReference>
<name>A0A1Y1XI97_9FUNG</name>
<dbReference type="PANTHER" id="PTHR13363:SF0">
    <property type="entry name" value="B30.2_SPRY DOMAIN-CONTAINING PROTEIN"/>
    <property type="match status" value="1"/>
</dbReference>
<feature type="compositionally biased region" description="Acidic residues" evidence="4">
    <location>
        <begin position="1424"/>
        <end position="1438"/>
    </location>
</feature>
<feature type="compositionally biased region" description="Low complexity" evidence="4">
    <location>
        <begin position="1499"/>
        <end position="1512"/>
    </location>
</feature>
<dbReference type="PANTHER" id="PTHR13363">
    <property type="entry name" value="RING FINGER AND SRY DOMAIN-CONTAINING"/>
    <property type="match status" value="1"/>
</dbReference>
<feature type="compositionally biased region" description="Basic and acidic residues" evidence="4">
    <location>
        <begin position="778"/>
        <end position="787"/>
    </location>
</feature>
<evidence type="ECO:0000256" key="4">
    <source>
        <dbReference type="SAM" id="MobiDB-lite"/>
    </source>
</evidence>
<feature type="compositionally biased region" description="Low complexity" evidence="4">
    <location>
        <begin position="1938"/>
        <end position="1959"/>
    </location>
</feature>
<dbReference type="PROSITE" id="PS50188">
    <property type="entry name" value="B302_SPRY"/>
    <property type="match status" value="1"/>
</dbReference>
<dbReference type="InterPro" id="IPR001870">
    <property type="entry name" value="B30.2/SPRY"/>
</dbReference>
<dbReference type="InterPro" id="IPR043136">
    <property type="entry name" value="B30.2/SPRY_sf"/>
</dbReference>
<dbReference type="Gene3D" id="2.60.120.920">
    <property type="match status" value="2"/>
</dbReference>
<feature type="compositionally biased region" description="Acidic residues" evidence="4">
    <location>
        <begin position="1454"/>
        <end position="1464"/>
    </location>
</feature>
<dbReference type="SUPFAM" id="SSF48371">
    <property type="entry name" value="ARM repeat"/>
    <property type="match status" value="1"/>
</dbReference>
<dbReference type="GO" id="GO:0004842">
    <property type="term" value="F:ubiquitin-protein transferase activity"/>
    <property type="evidence" value="ECO:0007669"/>
    <property type="project" value="InterPro"/>
</dbReference>
<gene>
    <name evidence="6" type="ORF">BCR32DRAFT_91600</name>
</gene>
<reference evidence="6 7" key="2">
    <citation type="submission" date="2016-08" db="EMBL/GenBank/DDBJ databases">
        <title>Pervasive Adenine N6-methylation of Active Genes in Fungi.</title>
        <authorList>
            <consortium name="DOE Joint Genome Institute"/>
            <person name="Mondo S.J."/>
            <person name="Dannebaum R.O."/>
            <person name="Kuo R.C."/>
            <person name="Labutti K."/>
            <person name="Haridas S."/>
            <person name="Kuo A."/>
            <person name="Salamov A."/>
            <person name="Ahrendt S.R."/>
            <person name="Lipzen A."/>
            <person name="Sullivan W."/>
            <person name="Andreopoulos W.B."/>
            <person name="Clum A."/>
            <person name="Lindquist E."/>
            <person name="Daum C."/>
            <person name="Ramamoorthy G.K."/>
            <person name="Gryganskyi A."/>
            <person name="Culley D."/>
            <person name="Magnuson J.K."/>
            <person name="James T.Y."/>
            <person name="O'Malley M.A."/>
            <person name="Stajich J.E."/>
            <person name="Spatafora J.W."/>
            <person name="Visel A."/>
            <person name="Grigoriev I.V."/>
        </authorList>
    </citation>
    <scope>NUCLEOTIDE SEQUENCE [LARGE SCALE GENOMIC DNA]</scope>
    <source>
        <strain evidence="6 7">S4</strain>
    </source>
</reference>
<dbReference type="InterPro" id="IPR003877">
    <property type="entry name" value="SPRY_dom"/>
</dbReference>
<feature type="region of interest" description="Disordered" evidence="4">
    <location>
        <begin position="1325"/>
        <end position="1440"/>
    </location>
</feature>
<feature type="compositionally biased region" description="Low complexity" evidence="4">
    <location>
        <begin position="1519"/>
        <end position="1554"/>
    </location>
</feature>
<comment type="caution">
    <text evidence="6">The sequence shown here is derived from an EMBL/GenBank/DDBJ whole genome shotgun (WGS) entry which is preliminary data.</text>
</comment>
<evidence type="ECO:0000256" key="1">
    <source>
        <dbReference type="ARBA" id="ARBA00022723"/>
    </source>
</evidence>
<evidence type="ECO:0000256" key="3">
    <source>
        <dbReference type="ARBA" id="ARBA00022833"/>
    </source>
</evidence>
<feature type="compositionally biased region" description="Acidic residues" evidence="4">
    <location>
        <begin position="1750"/>
        <end position="1762"/>
    </location>
</feature>
<feature type="compositionally biased region" description="Acidic residues" evidence="4">
    <location>
        <begin position="1702"/>
        <end position="1711"/>
    </location>
</feature>
<feature type="compositionally biased region" description="Acidic residues" evidence="4">
    <location>
        <begin position="1362"/>
        <end position="1405"/>
    </location>
</feature>
<feature type="compositionally biased region" description="Polar residues" evidence="4">
    <location>
        <begin position="1766"/>
        <end position="1775"/>
    </location>
</feature>
<reference evidence="6 7" key="1">
    <citation type="submission" date="2016-08" db="EMBL/GenBank/DDBJ databases">
        <title>A Parts List for Fungal Cellulosomes Revealed by Comparative Genomics.</title>
        <authorList>
            <consortium name="DOE Joint Genome Institute"/>
            <person name="Haitjema C.H."/>
            <person name="Gilmore S.P."/>
            <person name="Henske J.K."/>
            <person name="Solomon K.V."/>
            <person name="De Groot R."/>
            <person name="Kuo A."/>
            <person name="Mondo S.J."/>
            <person name="Salamov A.A."/>
            <person name="Labutti K."/>
            <person name="Zhao Z."/>
            <person name="Chiniquy J."/>
            <person name="Barry K."/>
            <person name="Brewer H.M."/>
            <person name="Purvine S.O."/>
            <person name="Wright A.T."/>
            <person name="Boxma B."/>
            <person name="Van Alen T."/>
            <person name="Hackstein J.H."/>
            <person name="Baker S.E."/>
            <person name="Grigoriev I.V."/>
            <person name="O'Malley M.A."/>
        </authorList>
    </citation>
    <scope>NUCLEOTIDE SEQUENCE [LARGE SCALE GENOMIC DNA]</scope>
    <source>
        <strain evidence="6 7">S4</strain>
    </source>
</reference>
<feature type="compositionally biased region" description="Low complexity" evidence="4">
    <location>
        <begin position="1614"/>
        <end position="1627"/>
    </location>
</feature>
<feature type="compositionally biased region" description="Basic and acidic residues" evidence="4">
    <location>
        <begin position="1971"/>
        <end position="1984"/>
    </location>
</feature>
<dbReference type="InterPro" id="IPR016024">
    <property type="entry name" value="ARM-type_fold"/>
</dbReference>
<sequence>MNSSSSSKIAFSTAFIGTIMMYRLVNHLKTEYNKNNSKETNVKKTKKKPTNDNAQKLKKSRRHPKIEDQISLQALSELTKASNVSLRDSAMKILLDRAISDDFLPDIIRACKTDLDNDIQKKAICTIQQLAKQEENRPILVKHGILKILTELLANKKKNHLRLSVVTSIFHIIQENDDNKRAIVNYGILDSIFKILSSTPNCNNDLKYWTLLILHQLSLTEELHNKMVEKGFIKLLAQLARRTFGNTSMQKLCFHSLVRIITELDDEQSVKYLNELLKLNIITLISSCLKNEDTELVYWTIGLIHEFAVKDIARNEISNIKGLLKIMLSHLNNDEASIPRVLIRTLKCLGVCNEPFQKEMIKQGIVEKLILCLNSNDEDVQCWSILLLHDLSRLDECAEEFIEGKGVNTLLALSAEVNVHLNLHITDIFVYLLSSDKNSEFINDPKFHEVVIGYCQSSESILQYAGVALLLNLVTVADEKCIYRIIEDKTLELIRYLIFENEKSNVMILAAKILPIISSKISNDRSEEINNIITFNFVLPLIEKIISTTVSTIMLFFPNYVSNANTPITPFTSQSKNSNNTIDSPTYDNISSLSPISPVLDKFKDCNVDEKDLKNKNNHESTVFEGMKNKEIEILNGLLESLHIFIKSPYFDYFMEQYGEEFLYNYEDYNSADNIKNSLENLESSLLDLLVLPLVKGNTKKESEMTNSTKEFSHCNDSNISEDNNENDMDNFVENMKFMGLPSSRDNDYDIEVDIDEYDNQNVNDVDNEEEEEQDINENEKPKTKDEMKNELSCNALNLLTVLFQYDFFREFLLKEKMISLLYSLLNENKTFATKCIQSLSMCIDKCEDKKVFVNDLLSYQTILNYILEGGETSFHVERFLNLLSNYSPESLLQCDDYVELSTSDKTTSSVLSVCKWKIRNDSWDFESIRTNHAIKHKGKYIYEVVLDTDGIIQIGWATKEAVFDPKAGSGIGDDEFSYSYDGHRKKKWHGKSPKNNSYGESWVTNDVISTVIDLDNGEISYYQNGLPLGVAFSEIDTEKEWYPALSLSSDQGCSIHFGCTVNSIKYPQEGCIPVSLIVLDDPTVELNKLNDDEYEMFEYWKYTADDNENTEDEELIFNKEIDIPNDLNQYYELTVGFGLPKDRNSWIHAGIVEDLNKIYTIIYHMETLYFVACQCDPSDKAYTTNILYPFLESIESLDYDVKDIIDETKSIKFIGSCKYKLHEGDIIGCGYYNLNEENEENRNNNNNNMKDNIYKIVFTINGKLLRKFIIVKNKHHNEKVFYPYIFGLKKYKMNFGQDIFKFKHIYSIFKDYLLCDRTITEDDDNINNIDNDDNDEDDNIENNMNHKYKNKSLNRNHQYDIDTDDDNIEDDENNYFDDVDNNFDDEKADEDLSQSQNDEEENIIDETTTTRRRRGKDLKGKEEDDYYSESSEDENDFSTDISYIDYDQNEIANDEDENEDDEYNEKNNNIKNKENNITNNANNNNNNKRKNGKHQNYNNTNENINIKNNKNSIKDNSVDNSVDNIVDNNTDNSMDNNVDNSTDNSTENSMDNSVYNSTDNSMDNSIDNREIDNSMDSMDNKEIDNREYDYNYNNNNNNNNNKKWNKKNDTNKNNKNNRNLYSNNIDIKIENEEREEEEEEEEKIEEIFNDENKRKEEEKEEEEEEEEEGEEEEEKEEEEEEEEEEEKEKEEVDNEKLFQTIDEDSNYYNEADDAINDEIEKYKQLLKKVQKCESEEEIDSIFADLTKIEEDDEEQIDDEYDINNPFKSVSYSHSNLHDTNYRKNGHSNNNNNENDNDYNDNRKDKNKFSSNKNNYLKVNTNNNNNNNNNKGKQTPRTPRTPHTPCTPRGPQTSTNTPRTPRTPYGPQTSTNTPRTPRTSHGLQTSTNTNTPRTPRTTHGPQTSTNTNTPRTPRTPYGPQASINTSRTPRTPKKTAFNDNLTTSSSTNKNNNNNNNSGNRKGHKRNNSYSEKSKRNSTRLEDLGRSYSYHGRTKNNKSQAPTSPITTKSKSKRNYYSINHNDDDNK</sequence>
<feature type="compositionally biased region" description="Low complexity" evidence="4">
    <location>
        <begin position="1887"/>
        <end position="1898"/>
    </location>
</feature>
<feature type="compositionally biased region" description="Polar residues" evidence="4">
    <location>
        <begin position="1555"/>
        <end position="1566"/>
    </location>
</feature>
<feature type="compositionally biased region" description="Low complexity" evidence="4">
    <location>
        <begin position="1467"/>
        <end position="1487"/>
    </location>
</feature>
<evidence type="ECO:0000256" key="2">
    <source>
        <dbReference type="ARBA" id="ARBA00022771"/>
    </source>
</evidence>
<accession>A0A1Y1XI97</accession>
<feature type="compositionally biased region" description="Acidic residues" evidence="4">
    <location>
        <begin position="1659"/>
        <end position="1694"/>
    </location>
</feature>
<feature type="compositionally biased region" description="Acidic residues" evidence="4">
    <location>
        <begin position="1325"/>
        <end position="1341"/>
    </location>
</feature>
<protein>
    <submittedName>
        <fullName evidence="6">ARM repeat-containing protein</fullName>
    </submittedName>
</protein>
<feature type="region of interest" description="Disordered" evidence="4">
    <location>
        <begin position="758"/>
        <end position="787"/>
    </location>
</feature>
<feature type="region of interest" description="Disordered" evidence="4">
    <location>
        <begin position="35"/>
        <end position="63"/>
    </location>
</feature>
<feature type="region of interest" description="Disordered" evidence="4">
    <location>
        <begin position="1750"/>
        <end position="2026"/>
    </location>
</feature>
<feature type="compositionally biased region" description="Acidic residues" evidence="4">
    <location>
        <begin position="766"/>
        <end position="777"/>
    </location>
</feature>